<dbReference type="InterPro" id="IPR023187">
    <property type="entry name" value="Tscrpt_reg_MarR-type_CS"/>
</dbReference>
<dbReference type="InterPro" id="IPR000835">
    <property type="entry name" value="HTH_MarR-typ"/>
</dbReference>
<dbReference type="PROSITE" id="PS50995">
    <property type="entry name" value="HTH_MARR_2"/>
    <property type="match status" value="1"/>
</dbReference>
<dbReference type="Proteomes" id="UP000199340">
    <property type="component" value="Unassembled WGS sequence"/>
</dbReference>
<name>A0A1G8JM67_9RHOB</name>
<proteinExistence type="predicted"/>
<feature type="domain" description="HTH marR-type" evidence="4">
    <location>
        <begin position="5"/>
        <end position="139"/>
    </location>
</feature>
<dbReference type="Gene3D" id="1.10.10.10">
    <property type="entry name" value="Winged helix-like DNA-binding domain superfamily/Winged helix DNA-binding domain"/>
    <property type="match status" value="1"/>
</dbReference>
<protein>
    <submittedName>
        <fullName evidence="5">DNA-binding transcriptional regulator, MarR family</fullName>
    </submittedName>
</protein>
<keyword evidence="1" id="KW-0805">Transcription regulation</keyword>
<dbReference type="PROSITE" id="PS01117">
    <property type="entry name" value="HTH_MARR_1"/>
    <property type="match status" value="1"/>
</dbReference>
<dbReference type="InterPro" id="IPR036390">
    <property type="entry name" value="WH_DNA-bd_sf"/>
</dbReference>
<dbReference type="SUPFAM" id="SSF46785">
    <property type="entry name" value="Winged helix' DNA-binding domain"/>
    <property type="match status" value="1"/>
</dbReference>
<dbReference type="GO" id="GO:0003677">
    <property type="term" value="F:DNA binding"/>
    <property type="evidence" value="ECO:0007669"/>
    <property type="project" value="UniProtKB-KW"/>
</dbReference>
<dbReference type="AlphaFoldDB" id="A0A1G8JM67"/>
<evidence type="ECO:0000256" key="2">
    <source>
        <dbReference type="ARBA" id="ARBA00023125"/>
    </source>
</evidence>
<sequence length="142" mass="15394">MSDFLTMPGYLIRRAHQAATARFAEEMSKAGLTLTPFQYAALSAIAAQPGLDQARVAQMADCDRATMGGVLDRLVERGLVERGVSRKDRRARVLHLTESGLALLDAARPVAEAVQRSLTEGMTDAERAILTDLLSRIAGRRA</sequence>
<evidence type="ECO:0000313" key="5">
    <source>
        <dbReference type="EMBL" id="SDI32374.1"/>
    </source>
</evidence>
<dbReference type="InterPro" id="IPR039422">
    <property type="entry name" value="MarR/SlyA-like"/>
</dbReference>
<keyword evidence="6" id="KW-1185">Reference proteome</keyword>
<dbReference type="PANTHER" id="PTHR33164:SF95">
    <property type="entry name" value="TRANSCRIPTIONAL REGULATOR"/>
    <property type="match status" value="1"/>
</dbReference>
<dbReference type="EMBL" id="FNEB01000002">
    <property type="protein sequence ID" value="SDI32374.1"/>
    <property type="molecule type" value="Genomic_DNA"/>
</dbReference>
<dbReference type="Pfam" id="PF12802">
    <property type="entry name" value="MarR_2"/>
    <property type="match status" value="1"/>
</dbReference>
<evidence type="ECO:0000313" key="6">
    <source>
        <dbReference type="Proteomes" id="UP000199340"/>
    </source>
</evidence>
<reference evidence="5 6" key="1">
    <citation type="submission" date="2016-10" db="EMBL/GenBank/DDBJ databases">
        <authorList>
            <person name="de Groot N.N."/>
        </authorList>
    </citation>
    <scope>NUCLEOTIDE SEQUENCE [LARGE SCALE GENOMIC DNA]</scope>
    <source>
        <strain evidence="5 6">DSM 28010</strain>
    </source>
</reference>
<gene>
    <name evidence="5" type="ORF">SAMN05421850_102201</name>
</gene>
<evidence type="ECO:0000259" key="4">
    <source>
        <dbReference type="PROSITE" id="PS50995"/>
    </source>
</evidence>
<dbReference type="RefSeq" id="WP_245723305.1">
    <property type="nucleotide sequence ID" value="NZ_FNEB01000002.1"/>
</dbReference>
<organism evidence="5 6">
    <name type="scientific">Lutimaribacter saemankumensis</name>
    <dbReference type="NCBI Taxonomy" id="490829"/>
    <lineage>
        <taxon>Bacteria</taxon>
        <taxon>Pseudomonadati</taxon>
        <taxon>Pseudomonadota</taxon>
        <taxon>Alphaproteobacteria</taxon>
        <taxon>Rhodobacterales</taxon>
        <taxon>Roseobacteraceae</taxon>
        <taxon>Lutimaribacter</taxon>
    </lineage>
</organism>
<dbReference type="PANTHER" id="PTHR33164">
    <property type="entry name" value="TRANSCRIPTIONAL REGULATOR, MARR FAMILY"/>
    <property type="match status" value="1"/>
</dbReference>
<accession>A0A1G8JM67</accession>
<evidence type="ECO:0000256" key="1">
    <source>
        <dbReference type="ARBA" id="ARBA00023015"/>
    </source>
</evidence>
<keyword evidence="2 5" id="KW-0238">DNA-binding</keyword>
<keyword evidence="3" id="KW-0804">Transcription</keyword>
<evidence type="ECO:0000256" key="3">
    <source>
        <dbReference type="ARBA" id="ARBA00023163"/>
    </source>
</evidence>
<dbReference type="SMART" id="SM00347">
    <property type="entry name" value="HTH_MARR"/>
    <property type="match status" value="1"/>
</dbReference>
<dbReference type="STRING" id="490829.SAMN05421850_102201"/>
<dbReference type="InterPro" id="IPR036388">
    <property type="entry name" value="WH-like_DNA-bd_sf"/>
</dbReference>
<dbReference type="GO" id="GO:0003700">
    <property type="term" value="F:DNA-binding transcription factor activity"/>
    <property type="evidence" value="ECO:0007669"/>
    <property type="project" value="InterPro"/>
</dbReference>
<dbReference type="GO" id="GO:0006950">
    <property type="term" value="P:response to stress"/>
    <property type="evidence" value="ECO:0007669"/>
    <property type="project" value="TreeGrafter"/>
</dbReference>
<dbReference type="PRINTS" id="PR00598">
    <property type="entry name" value="HTHMARR"/>
</dbReference>